<dbReference type="GO" id="GO:0000302">
    <property type="term" value="P:response to reactive oxygen species"/>
    <property type="evidence" value="ECO:0007669"/>
    <property type="project" value="TreeGrafter"/>
</dbReference>
<dbReference type="OrthoDB" id="9923952at2759"/>
<dbReference type="InterPro" id="IPR012674">
    <property type="entry name" value="Calycin"/>
</dbReference>
<gene>
    <name evidence="5" type="primary">LOC113404743</name>
</gene>
<organism evidence="4 5">
    <name type="scientific">Vanessa tameamea</name>
    <name type="common">Kamehameha butterfly</name>
    <dbReference type="NCBI Taxonomy" id="334116"/>
    <lineage>
        <taxon>Eukaryota</taxon>
        <taxon>Metazoa</taxon>
        <taxon>Ecdysozoa</taxon>
        <taxon>Arthropoda</taxon>
        <taxon>Hexapoda</taxon>
        <taxon>Insecta</taxon>
        <taxon>Pterygota</taxon>
        <taxon>Neoptera</taxon>
        <taxon>Endopterygota</taxon>
        <taxon>Lepidoptera</taxon>
        <taxon>Glossata</taxon>
        <taxon>Ditrysia</taxon>
        <taxon>Papilionoidea</taxon>
        <taxon>Nymphalidae</taxon>
        <taxon>Nymphalinae</taxon>
        <taxon>Vanessa</taxon>
    </lineage>
</organism>
<evidence type="ECO:0000313" key="4">
    <source>
        <dbReference type="Proteomes" id="UP001652626"/>
    </source>
</evidence>
<sequence>MGDFRIQSTNRIHFVLLCTIFKAVISTGLGKCPIYPQFPNYDIRRMTGTWYEVERSFHLMEIAASCTELDVMLNERGFLLITVNTVNRWSGNRSTSNGLGIPSHNGSSSFRYKLNNRMPYIIGRMLPGAGHYNVLFTDYDRFALVWSCTNFSVAHSDRMWVLGRQRDIEAGLRAQIYAIIQELRLDPDRLILSKNNNCTEFEDQTTEIN</sequence>
<dbReference type="InterPro" id="IPR000566">
    <property type="entry name" value="Lipocln_cytosolic_FA-bd_dom"/>
</dbReference>
<dbReference type="PANTHER" id="PTHR10612:SF41">
    <property type="entry name" value="GLIAL LAZARILLO, ISOFORM A"/>
    <property type="match status" value="1"/>
</dbReference>
<evidence type="ECO:0000313" key="5">
    <source>
        <dbReference type="RefSeq" id="XP_026501523.1"/>
    </source>
</evidence>
<proteinExistence type="predicted"/>
<name>A0A8B8IWQ6_VANTA</name>
<protein>
    <submittedName>
        <fullName evidence="5">Apolipoprotein D-like</fullName>
    </submittedName>
</protein>
<feature type="domain" description="Lipocalin/cytosolic fatty-acid binding" evidence="3">
    <location>
        <begin position="48"/>
        <end position="189"/>
    </location>
</feature>
<feature type="chain" id="PRO_5034115741" evidence="2">
    <location>
        <begin position="31"/>
        <end position="209"/>
    </location>
</feature>
<keyword evidence="1" id="KW-1015">Disulfide bond</keyword>
<dbReference type="GO" id="GO:0005737">
    <property type="term" value="C:cytoplasm"/>
    <property type="evidence" value="ECO:0007669"/>
    <property type="project" value="TreeGrafter"/>
</dbReference>
<evidence type="ECO:0000256" key="1">
    <source>
        <dbReference type="ARBA" id="ARBA00023157"/>
    </source>
</evidence>
<dbReference type="Pfam" id="PF00061">
    <property type="entry name" value="Lipocalin"/>
    <property type="match status" value="1"/>
</dbReference>
<dbReference type="OMA" id="VHADQIW"/>
<reference evidence="5" key="1">
    <citation type="submission" date="2025-08" db="UniProtKB">
        <authorList>
            <consortium name="RefSeq"/>
        </authorList>
    </citation>
    <scope>IDENTIFICATION</scope>
    <source>
        <tissue evidence="5">Whole body</tissue>
    </source>
</reference>
<evidence type="ECO:0000256" key="2">
    <source>
        <dbReference type="SAM" id="SignalP"/>
    </source>
</evidence>
<dbReference type="Proteomes" id="UP001652626">
    <property type="component" value="Chromosome 8"/>
</dbReference>
<accession>A0A8B8IWQ6</accession>
<dbReference type="PANTHER" id="PTHR10612">
    <property type="entry name" value="APOLIPOPROTEIN D"/>
    <property type="match status" value="1"/>
</dbReference>
<dbReference type="GeneID" id="113404743"/>
<keyword evidence="4" id="KW-1185">Reference proteome</keyword>
<dbReference type="PRINTS" id="PR01273">
    <property type="entry name" value="INVTBRTCOLOR"/>
</dbReference>
<dbReference type="RefSeq" id="XP_026501523.1">
    <property type="nucleotide sequence ID" value="XM_026645738.2"/>
</dbReference>
<dbReference type="SUPFAM" id="SSF50814">
    <property type="entry name" value="Lipocalins"/>
    <property type="match status" value="1"/>
</dbReference>
<dbReference type="InterPro" id="IPR003057">
    <property type="entry name" value="Invtbrt_color"/>
</dbReference>
<evidence type="ECO:0000259" key="3">
    <source>
        <dbReference type="Pfam" id="PF00061"/>
    </source>
</evidence>
<dbReference type="GO" id="GO:0031409">
    <property type="term" value="F:pigment binding"/>
    <property type="evidence" value="ECO:0007669"/>
    <property type="project" value="InterPro"/>
</dbReference>
<keyword evidence="2" id="KW-0732">Signal</keyword>
<dbReference type="AlphaFoldDB" id="A0A8B8IWQ6"/>
<dbReference type="Gene3D" id="2.40.128.20">
    <property type="match status" value="1"/>
</dbReference>
<dbReference type="GO" id="GO:0006629">
    <property type="term" value="P:lipid metabolic process"/>
    <property type="evidence" value="ECO:0007669"/>
    <property type="project" value="TreeGrafter"/>
</dbReference>
<feature type="signal peptide" evidence="2">
    <location>
        <begin position="1"/>
        <end position="30"/>
    </location>
</feature>